<feature type="transmembrane region" description="Helical" evidence="8">
    <location>
        <begin position="377"/>
        <end position="396"/>
    </location>
</feature>
<dbReference type="Pfam" id="PF16178">
    <property type="entry name" value="Anoct_dimer"/>
    <property type="match status" value="1"/>
</dbReference>
<evidence type="ECO:0000259" key="10">
    <source>
        <dbReference type="Pfam" id="PF04547"/>
    </source>
</evidence>
<dbReference type="Pfam" id="PF04547">
    <property type="entry name" value="Anoctamin"/>
    <property type="match status" value="1"/>
</dbReference>
<feature type="domain" description="Anoctamin dimerisation" evidence="11">
    <location>
        <begin position="74"/>
        <end position="287"/>
    </location>
</feature>
<evidence type="ECO:0000256" key="7">
    <source>
        <dbReference type="ARBA" id="ARBA00023180"/>
    </source>
</evidence>
<gene>
    <name evidence="12" type="ORF">NHX12_020780</name>
</gene>
<sequence length="860" mass="100926">MEESSAGAPESSITLDQEAPPVLMEGERSDRTSSPSRGDDSTLLNPATHSSILDDHSRTDSALESVRSRSSGLCFSDGKCRIDYILVYSKSSAQAEKREVFERNIRAEGLHMEKQLHAPWDVLCRYAELMNIRMPFRRKLCYMHRRHKFMSRMEKRMNKFRGWLPRKPMKFDSDTLPDLEDNESFTAPFSRSRIHHFIIHNKDTFFNNATRSRIVHHVLQRVKYEEGKNKMGLNRLLSNSSYEAAFPLHEGSYRSRKSVRTHGAENHRHLLFECWAWWGVWYKYQPLDLIRRYFGEKIGLYFAWLGWYTGMLFPAALVGLLVFLYGLLTLDHCQVSKEICQATDVIMCPICDQYCPYLKLSDSCIYAKVTHLFDNGATVFFAVFMAVWATVFLEFWKRRRAVLAYDWDLIDWEEEEEEIRPQFEAKYSKKERMNPISGKPEPYQAFTDKYSRLVVSASGIFFMVATTGTAVCINFCMIMLLNVLYEKVAILLTNLEQPRTESEWENSFTLKMFLFQFVNLNSSTFYIAFFLGRFTGRPGAYLRLINRWKLEEMGIIMVLKQTWNNFMELGYPLIQNWWTRRRLRREHGQNAKDGFPQWERDYHLQPMNAYGLFDEYLEMILQFGFTTIFVAAFPLAPLLALLNNIIEIRLDAYKFVTQWRRPLPSQAKDIGIWYGILEGIGILSVITNAFVIAVTSDFIPRLVYAYKYGPCAGQGRAGQRCMMGYVNASLSVFRVADFEEKSEPSTNGSEMFGEAVKYCRYRDYREPPVSTDPYSYTLQFWHVLAARLAFIIVFEHMVFAIKTLIAYLIPDLPKDLRDRMRREKYLIQEMMYEAELERLQKEKNEKKKRKDRSGHHREWP</sequence>
<dbReference type="GO" id="GO:0005229">
    <property type="term" value="F:intracellularly calcium-gated chloride channel activity"/>
    <property type="evidence" value="ECO:0007669"/>
    <property type="project" value="TreeGrafter"/>
</dbReference>
<organism evidence="12 13">
    <name type="scientific">Muraenolepis orangiensis</name>
    <name type="common">Patagonian moray cod</name>
    <dbReference type="NCBI Taxonomy" id="630683"/>
    <lineage>
        <taxon>Eukaryota</taxon>
        <taxon>Metazoa</taxon>
        <taxon>Chordata</taxon>
        <taxon>Craniata</taxon>
        <taxon>Vertebrata</taxon>
        <taxon>Euteleostomi</taxon>
        <taxon>Actinopterygii</taxon>
        <taxon>Neopterygii</taxon>
        <taxon>Teleostei</taxon>
        <taxon>Neoteleostei</taxon>
        <taxon>Acanthomorphata</taxon>
        <taxon>Zeiogadaria</taxon>
        <taxon>Gadariae</taxon>
        <taxon>Gadiformes</taxon>
        <taxon>Muraenolepidoidei</taxon>
        <taxon>Muraenolepididae</taxon>
        <taxon>Muraenolepis</taxon>
    </lineage>
</organism>
<dbReference type="Proteomes" id="UP001148018">
    <property type="component" value="Unassembled WGS sequence"/>
</dbReference>
<feature type="transmembrane region" description="Helical" evidence="8">
    <location>
        <begin position="301"/>
        <end position="328"/>
    </location>
</feature>
<feature type="region of interest" description="Disordered" evidence="9">
    <location>
        <begin position="1"/>
        <end position="60"/>
    </location>
</feature>
<comment type="caution">
    <text evidence="12">The sequence shown here is derived from an EMBL/GenBank/DDBJ whole genome shotgun (WGS) entry which is preliminary data.</text>
</comment>
<dbReference type="PANTHER" id="PTHR12308:SF28">
    <property type="entry name" value="ANOCTAMIN-4"/>
    <property type="match status" value="1"/>
</dbReference>
<dbReference type="EMBL" id="JANIIK010000036">
    <property type="protein sequence ID" value="KAJ3612505.1"/>
    <property type="molecule type" value="Genomic_DNA"/>
</dbReference>
<name>A0A9Q0IW38_9TELE</name>
<dbReference type="GO" id="GO:0046983">
    <property type="term" value="F:protein dimerization activity"/>
    <property type="evidence" value="ECO:0007669"/>
    <property type="project" value="InterPro"/>
</dbReference>
<feature type="compositionally biased region" description="Basic residues" evidence="9">
    <location>
        <begin position="846"/>
        <end position="860"/>
    </location>
</feature>
<evidence type="ECO:0000256" key="4">
    <source>
        <dbReference type="ARBA" id="ARBA00022692"/>
    </source>
</evidence>
<evidence type="ECO:0000256" key="6">
    <source>
        <dbReference type="ARBA" id="ARBA00023136"/>
    </source>
</evidence>
<evidence type="ECO:0000256" key="5">
    <source>
        <dbReference type="ARBA" id="ARBA00022989"/>
    </source>
</evidence>
<evidence type="ECO:0000256" key="1">
    <source>
        <dbReference type="ARBA" id="ARBA00004651"/>
    </source>
</evidence>
<keyword evidence="6 8" id="KW-0472">Membrane</keyword>
<evidence type="ECO:0000259" key="11">
    <source>
        <dbReference type="Pfam" id="PF16178"/>
    </source>
</evidence>
<proteinExistence type="inferred from homology"/>
<evidence type="ECO:0000256" key="3">
    <source>
        <dbReference type="ARBA" id="ARBA00022475"/>
    </source>
</evidence>
<feature type="transmembrane region" description="Helical" evidence="8">
    <location>
        <begin position="784"/>
        <end position="809"/>
    </location>
</feature>
<protein>
    <recommendedName>
        <fullName evidence="8">Anoctamin</fullName>
    </recommendedName>
</protein>
<dbReference type="GO" id="GO:0005886">
    <property type="term" value="C:plasma membrane"/>
    <property type="evidence" value="ECO:0007669"/>
    <property type="project" value="UniProtKB-SubCell"/>
</dbReference>
<dbReference type="InterPro" id="IPR032394">
    <property type="entry name" value="Anoct_dimer"/>
</dbReference>
<keyword evidence="13" id="KW-1185">Reference proteome</keyword>
<evidence type="ECO:0000313" key="12">
    <source>
        <dbReference type="EMBL" id="KAJ3612505.1"/>
    </source>
</evidence>
<dbReference type="PANTHER" id="PTHR12308">
    <property type="entry name" value="ANOCTAMIN"/>
    <property type="match status" value="1"/>
</dbReference>
<evidence type="ECO:0000256" key="2">
    <source>
        <dbReference type="ARBA" id="ARBA00009671"/>
    </source>
</evidence>
<accession>A0A9Q0IW38</accession>
<keyword evidence="5 8" id="KW-1133">Transmembrane helix</keyword>
<feature type="compositionally biased region" description="Polar residues" evidence="9">
    <location>
        <begin position="32"/>
        <end position="51"/>
    </location>
</feature>
<comment type="similarity">
    <text evidence="2 8">Belongs to the anoctamin family.</text>
</comment>
<dbReference type="InterPro" id="IPR007632">
    <property type="entry name" value="Anoctamin"/>
</dbReference>
<feature type="transmembrane region" description="Helical" evidence="8">
    <location>
        <begin position="620"/>
        <end position="642"/>
    </location>
</feature>
<feature type="transmembrane region" description="Helical" evidence="8">
    <location>
        <begin position="670"/>
        <end position="694"/>
    </location>
</feature>
<reference evidence="12" key="1">
    <citation type="submission" date="2022-07" db="EMBL/GenBank/DDBJ databases">
        <title>Chromosome-level genome of Muraenolepis orangiensis.</title>
        <authorList>
            <person name="Kim J."/>
        </authorList>
    </citation>
    <scope>NUCLEOTIDE SEQUENCE</scope>
    <source>
        <strain evidence="12">KU_S4_2022</strain>
        <tissue evidence="12">Muscle</tissue>
    </source>
</reference>
<dbReference type="OrthoDB" id="296386at2759"/>
<keyword evidence="4 8" id="KW-0812">Transmembrane</keyword>
<dbReference type="AlphaFoldDB" id="A0A9Q0IW38"/>
<evidence type="ECO:0000256" key="8">
    <source>
        <dbReference type="RuleBase" id="RU280814"/>
    </source>
</evidence>
<feature type="transmembrane region" description="Helical" evidence="8">
    <location>
        <begin position="459"/>
        <end position="485"/>
    </location>
</feature>
<keyword evidence="3" id="KW-1003">Cell membrane</keyword>
<feature type="transmembrane region" description="Helical" evidence="8">
    <location>
        <begin position="513"/>
        <end position="532"/>
    </location>
</feature>
<dbReference type="InterPro" id="IPR049452">
    <property type="entry name" value="Anoctamin_TM"/>
</dbReference>
<feature type="domain" description="Anoctamin transmembrane" evidence="10">
    <location>
        <begin position="290"/>
        <end position="823"/>
    </location>
</feature>
<keyword evidence="7" id="KW-0325">Glycoprotein</keyword>
<comment type="caution">
    <text evidence="8">Lacks conserved residue(s) required for the propagation of feature annotation.</text>
</comment>
<feature type="region of interest" description="Disordered" evidence="9">
    <location>
        <begin position="841"/>
        <end position="860"/>
    </location>
</feature>
<comment type="subcellular location">
    <subcellularLocation>
        <location evidence="1">Cell membrane</location>
        <topology evidence="1">Multi-pass membrane protein</topology>
    </subcellularLocation>
    <subcellularLocation>
        <location evidence="8">Membrane</location>
        <topology evidence="8">Multi-pass membrane protein</topology>
    </subcellularLocation>
</comment>
<evidence type="ECO:0000313" key="13">
    <source>
        <dbReference type="Proteomes" id="UP001148018"/>
    </source>
</evidence>
<evidence type="ECO:0000256" key="9">
    <source>
        <dbReference type="SAM" id="MobiDB-lite"/>
    </source>
</evidence>